<keyword evidence="1" id="KW-1133">Transmembrane helix</keyword>
<reference evidence="3" key="1">
    <citation type="journal article" date="2006" name="Microbiology">
        <title>Metagenomic analysis of mesopelagic Antarctic plankton reveals a novel deltaproteobacterial group.</title>
        <authorList>
            <person name="Moreira D."/>
            <person name="Rodriguez-Valera F."/>
            <person name="Lopez-Garcia P."/>
        </authorList>
    </citation>
    <scope>NUCLEOTIDE SEQUENCE</scope>
</reference>
<dbReference type="Pfam" id="PF13785">
    <property type="entry name" value="DUF4178"/>
    <property type="match status" value="1"/>
</dbReference>
<accession>Q2I6L1</accession>
<keyword evidence="1" id="KW-0472">Membrane</keyword>
<feature type="transmembrane region" description="Helical" evidence="1">
    <location>
        <begin position="252"/>
        <end position="274"/>
    </location>
</feature>
<keyword evidence="1 3" id="KW-0812">Transmembrane</keyword>
<organism evidence="3">
    <name type="scientific">uncultured delta proteobacterium DeepAnt-32C6</name>
    <dbReference type="NCBI Taxonomy" id="357895"/>
    <lineage>
        <taxon>Bacteria</taxon>
        <taxon>Deltaproteobacteria</taxon>
        <taxon>environmental samples</taxon>
    </lineage>
</organism>
<proteinExistence type="predicted"/>
<dbReference type="EMBL" id="DQ267496">
    <property type="protein sequence ID" value="ABB84843.1"/>
    <property type="molecule type" value="Genomic_DNA"/>
</dbReference>
<dbReference type="AlphaFoldDB" id="Q2I6L1"/>
<dbReference type="InterPro" id="IPR025235">
    <property type="entry name" value="DUF4178"/>
</dbReference>
<sequence length="299" mass="32860">MCPQRGRIMDNPQAVALQKIDCPGCGAALDIASGVGRGQASCRSCGGVIDLASPDYRLIAQMVNEDFQPRSAIRLGLEARFHGKIFRVIGRMRYHDSAAGWYWEEWFLVANDGSILYLEEDGRDFRLLTPFTPREAPDKASLESSTELFIDGRPWYVRERGNAVISHFEGQLPWKVKIDTEVTFLDAGNAQGQRLSVEWTRRELEFYSGESLSHATVARRFGLSTIFPKGVPRSDDEGEDWGETWEGDTPEFGALGVGVAIVIVILLVFLAFAMDDCNGCVYIGGGGGHYPGGGGGWGK</sequence>
<evidence type="ECO:0000256" key="1">
    <source>
        <dbReference type="SAM" id="Phobius"/>
    </source>
</evidence>
<name>Q2I6L1_9DELT</name>
<evidence type="ECO:0000259" key="2">
    <source>
        <dbReference type="Pfam" id="PF13785"/>
    </source>
</evidence>
<feature type="domain" description="DUF4178" evidence="2">
    <location>
        <begin position="75"/>
        <end position="213"/>
    </location>
</feature>
<protein>
    <submittedName>
        <fullName evidence="3">Hypothetical transmembrane protein</fullName>
    </submittedName>
</protein>
<evidence type="ECO:0000313" key="3">
    <source>
        <dbReference type="EMBL" id="ABB84843.1"/>
    </source>
</evidence>